<comment type="caution">
    <text evidence="1">The sequence shown here is derived from an EMBL/GenBank/DDBJ whole genome shotgun (WGS) entry which is preliminary data.</text>
</comment>
<evidence type="ECO:0000313" key="2">
    <source>
        <dbReference type="Proteomes" id="UP001157418"/>
    </source>
</evidence>
<proteinExistence type="predicted"/>
<keyword evidence="2" id="KW-1185">Reference proteome</keyword>
<organism evidence="1 2">
    <name type="scientific">Lactuca virosa</name>
    <dbReference type="NCBI Taxonomy" id="75947"/>
    <lineage>
        <taxon>Eukaryota</taxon>
        <taxon>Viridiplantae</taxon>
        <taxon>Streptophyta</taxon>
        <taxon>Embryophyta</taxon>
        <taxon>Tracheophyta</taxon>
        <taxon>Spermatophyta</taxon>
        <taxon>Magnoliopsida</taxon>
        <taxon>eudicotyledons</taxon>
        <taxon>Gunneridae</taxon>
        <taxon>Pentapetalae</taxon>
        <taxon>asterids</taxon>
        <taxon>campanulids</taxon>
        <taxon>Asterales</taxon>
        <taxon>Asteraceae</taxon>
        <taxon>Cichorioideae</taxon>
        <taxon>Cichorieae</taxon>
        <taxon>Lactucinae</taxon>
        <taxon>Lactuca</taxon>
    </lineage>
</organism>
<dbReference type="AlphaFoldDB" id="A0AAU9PK82"/>
<sequence>MAYEVMRDDQRVPSSSAIITLSAIPHPPPSSAPLTHTPHSQLLSCWKFLKSHLNSTIPTTIRFKVKQRNGALAILKPIGCRSVVRNSG</sequence>
<dbReference type="EMBL" id="CAKMRJ010005634">
    <property type="protein sequence ID" value="CAH1450111.1"/>
    <property type="molecule type" value="Genomic_DNA"/>
</dbReference>
<protein>
    <submittedName>
        <fullName evidence="1">Uncharacterized protein</fullName>
    </submittedName>
</protein>
<gene>
    <name evidence="1" type="ORF">LVIROSA_LOCUS35550</name>
</gene>
<dbReference type="Proteomes" id="UP001157418">
    <property type="component" value="Unassembled WGS sequence"/>
</dbReference>
<accession>A0AAU9PK82</accession>
<name>A0AAU9PK82_9ASTR</name>
<reference evidence="1 2" key="1">
    <citation type="submission" date="2022-01" db="EMBL/GenBank/DDBJ databases">
        <authorList>
            <person name="Xiong W."/>
            <person name="Schranz E."/>
        </authorList>
    </citation>
    <scope>NUCLEOTIDE SEQUENCE [LARGE SCALE GENOMIC DNA]</scope>
</reference>
<evidence type="ECO:0000313" key="1">
    <source>
        <dbReference type="EMBL" id="CAH1450111.1"/>
    </source>
</evidence>